<proteinExistence type="predicted"/>
<organism evidence="1 2">
    <name type="scientific">[Bacillus] enclensis</name>
    <dbReference type="NCBI Taxonomy" id="1402860"/>
    <lineage>
        <taxon>Bacteria</taxon>
        <taxon>Bacillati</taxon>
        <taxon>Bacillota</taxon>
        <taxon>Bacilli</taxon>
        <taxon>Bacillales</taxon>
        <taxon>Bacillaceae</taxon>
        <taxon>Rossellomorea</taxon>
    </lineage>
</organism>
<name>A0A0V8HCR8_9BACI</name>
<evidence type="ECO:0000313" key="2">
    <source>
        <dbReference type="Proteomes" id="UP000181997"/>
    </source>
</evidence>
<dbReference type="OrthoDB" id="1755431at2"/>
<evidence type="ECO:0000313" key="1">
    <source>
        <dbReference type="EMBL" id="SCC22735.1"/>
    </source>
</evidence>
<accession>A0A0V8HCR8</accession>
<dbReference type="Proteomes" id="UP000181997">
    <property type="component" value="Unassembled WGS sequence"/>
</dbReference>
<dbReference type="InterPro" id="IPR036457">
    <property type="entry name" value="PPM-type-like_dom_sf"/>
</dbReference>
<dbReference type="EMBL" id="FMAU01000004">
    <property type="protein sequence ID" value="SCC22735.1"/>
    <property type="molecule type" value="Genomic_DNA"/>
</dbReference>
<keyword evidence="2" id="KW-1185">Reference proteome</keyword>
<dbReference type="AlphaFoldDB" id="A0A0V8HCR8"/>
<dbReference type="Gene3D" id="3.60.40.10">
    <property type="entry name" value="PPM-type phosphatase domain"/>
    <property type="match status" value="1"/>
</dbReference>
<dbReference type="RefSeq" id="WP_058299251.1">
    <property type="nucleotide sequence ID" value="NZ_FMAU01000004.1"/>
</dbReference>
<gene>
    <name evidence="1" type="ORF">GA0061094_3251</name>
</gene>
<protein>
    <submittedName>
        <fullName evidence="1">Protein phosphatase 2C</fullName>
    </submittedName>
</protein>
<dbReference type="SUPFAM" id="SSF81606">
    <property type="entry name" value="PP2C-like"/>
    <property type="match status" value="1"/>
</dbReference>
<reference evidence="2" key="1">
    <citation type="submission" date="2016-08" db="EMBL/GenBank/DDBJ databases">
        <authorList>
            <person name="Varghese N."/>
            <person name="Submissions Spin"/>
        </authorList>
    </citation>
    <scope>NUCLEOTIDE SEQUENCE [LARGE SCALE GENOMIC DNA]</scope>
    <source>
        <strain evidence="2">SGD-1123</strain>
    </source>
</reference>
<sequence length="290" mass="32195">MNYTVKYVYKQGSNKNNEDAYAINENHGLFAVIDGATGLGGLPGDVASRIVKETFESSPSSPLLSLVEEANHHLNKETQQLTGTELGAIPKYKRSTCGLSVIQISNNETIRFISAGDCMLFIEHHDHTIRQMTFDHLDRLDAQSIAAFHQLLTEKESKLEQSLNSLPSPELQQVLSDCRESISQLLKKNRNKLNTMGGYGVIDGSPEALRFLESGSIPLMNVKSILLLTDGLKMNKTENGWEESAQFAFTHGVQALLDEIHTAEQQDPACITYPRLKKHDDKTGILIQLD</sequence>